<comment type="caution">
    <text evidence="8">The sequence shown here is derived from an EMBL/GenBank/DDBJ whole genome shotgun (WGS) entry which is preliminary data.</text>
</comment>
<dbReference type="EMBL" id="QRYC01000003">
    <property type="protein sequence ID" value="RGU58052.1"/>
    <property type="molecule type" value="Genomic_DNA"/>
</dbReference>
<proteinExistence type="inferred from homology"/>
<evidence type="ECO:0000256" key="1">
    <source>
        <dbReference type="ARBA" id="ARBA00001231"/>
    </source>
</evidence>
<dbReference type="InterPro" id="IPR050226">
    <property type="entry name" value="NagZ_Beta-hexosaminidase"/>
</dbReference>
<dbReference type="PANTHER" id="PTHR30480:SF13">
    <property type="entry name" value="BETA-HEXOSAMINIDASE"/>
    <property type="match status" value="1"/>
</dbReference>
<dbReference type="Pfam" id="PF00933">
    <property type="entry name" value="Glyco_hydro_3"/>
    <property type="match status" value="1"/>
</dbReference>
<evidence type="ECO:0000313" key="8">
    <source>
        <dbReference type="EMBL" id="RGU58052.1"/>
    </source>
</evidence>
<dbReference type="SUPFAM" id="SSF51445">
    <property type="entry name" value="(Trans)glycosidases"/>
    <property type="match status" value="1"/>
</dbReference>
<dbReference type="GO" id="GO:0005975">
    <property type="term" value="P:carbohydrate metabolic process"/>
    <property type="evidence" value="ECO:0007669"/>
    <property type="project" value="InterPro"/>
</dbReference>
<gene>
    <name evidence="8" type="ORF">DWW57_03060</name>
</gene>
<dbReference type="PANTHER" id="PTHR30480">
    <property type="entry name" value="BETA-HEXOSAMINIDASE-RELATED"/>
    <property type="match status" value="1"/>
</dbReference>
<dbReference type="InterPro" id="IPR012338">
    <property type="entry name" value="Beta-lactam/transpept-like"/>
</dbReference>
<dbReference type="InterPro" id="IPR036962">
    <property type="entry name" value="Glyco_hydro_3_N_sf"/>
</dbReference>
<sequence length="1001" mass="112347">MKEKIILLFIGLLVFQGSYSQPAEASRHSWADSVLHQMSLDEKIGQLFMIAAYSNKNENYENELEKQIRQYHVGGLIFFQGKPTQQVKLTNRYQKAAKYPLMIGMDAEHGVGWRLETAMEFPKMLTNGAIRKDSLIYALGATIARHCQELGVHVNFAPVVDINSNPRNPIIGMRSFGEDPEEVTQKAILYAYGSLSQNVLPVIKHFPGHGDTDTDSHHTLPVIPHSRQRLDSVELYPYQHLIEAGIPAVMVSHLAVKSIDSTGIPASLSSPVIQELLRRDLNFSGLCFTDAMNMKGVTQNSQPGEAEVKALLAGNDMLLFPANLGKAVEAIKKALADSLLDERTIDEKCRKILEAKQKYVLPNVYPAETPGLWSRLNSPTDIALKQQLYQAAITLIKNTDSLLPLKRLDTLRIASLNFGARAVNNFQTTLERYTQVTHFVANKKLSDEELRNLQKKLQPFNCIIIYNNLSTNSAQKDFGYSTVLDTLIRQQTGKRIILCHPGIPYGLASYASLPTDALLLSYENHLYAQQYAAQAIFGGIAMTARLPVCVNPDYPAGTGIQTPKTRLSYTSPEMCRLDSEKLAKIDSICQLAVQAHATPGCQVLIAKDGNIFYNKAFGHHTYKQTTPNKTSDIYDLASVTKITATLPAIIKLYDSRKINLAAPLSDYYPPLKETDKKDITVQEVLCHNAGLKTFLPLFTDAIDPKSLPGPLFTSKRTAHNTTRLKDRLYVNLNYRFKDSTVSNSPKPGYKYMEPGLYMFPAYQDTIRSCILHSPLNPKKEYAYSDLGFILLKFAVEHVTEKSLDQYCQEEFYRKLGMHHTDFLAHKRLNKNNLVPSCVDKLYRKTELKGYVHDPVAALLGGIAGHAGLFSTAEDLAKMMQLYLNGGTYGGEYYFSPETMATFSCKNNLFPKNRRGLGFDKPEPDQTKINPVSKCLPLTSFGHTGFTGIMAWCDPDNKLLYLFLSNRTYPDEFNTKLSEMNIRTQIQDIIYQALEESKIRYN</sequence>
<dbReference type="InterPro" id="IPR017853">
    <property type="entry name" value="GH"/>
</dbReference>
<dbReference type="EC" id="3.2.1.52" evidence="3"/>
<comment type="catalytic activity">
    <reaction evidence="1">
        <text>Hydrolysis of terminal non-reducing N-acetyl-D-hexosamine residues in N-acetyl-beta-D-hexosaminides.</text>
        <dbReference type="EC" id="3.2.1.52"/>
    </reaction>
</comment>
<keyword evidence="4" id="KW-0378">Hydrolase</keyword>
<dbReference type="RefSeq" id="WP_118159997.1">
    <property type="nucleotide sequence ID" value="NZ_JADNJC010000001.1"/>
</dbReference>
<dbReference type="Gene3D" id="3.40.710.10">
    <property type="entry name" value="DD-peptidase/beta-lactamase superfamily"/>
    <property type="match status" value="1"/>
</dbReference>
<feature type="domain" description="Glycoside hydrolase family 3 N-terminal" evidence="7">
    <location>
        <begin position="40"/>
        <end position="354"/>
    </location>
</feature>
<dbReference type="GO" id="GO:0009254">
    <property type="term" value="P:peptidoglycan turnover"/>
    <property type="evidence" value="ECO:0007669"/>
    <property type="project" value="TreeGrafter"/>
</dbReference>
<keyword evidence="5" id="KW-0326">Glycosidase</keyword>
<name>A0A412TWA0_9BACT</name>
<evidence type="ECO:0000256" key="5">
    <source>
        <dbReference type="ARBA" id="ARBA00023295"/>
    </source>
</evidence>
<dbReference type="SUPFAM" id="SSF56601">
    <property type="entry name" value="beta-lactamase/transpeptidase-like"/>
    <property type="match status" value="1"/>
</dbReference>
<dbReference type="AlphaFoldDB" id="A0A412TWA0"/>
<evidence type="ECO:0000256" key="3">
    <source>
        <dbReference type="ARBA" id="ARBA00012663"/>
    </source>
</evidence>
<dbReference type="Gene3D" id="3.40.50.1700">
    <property type="entry name" value="Glycoside hydrolase family 3 C-terminal domain"/>
    <property type="match status" value="1"/>
</dbReference>
<feature type="domain" description="Beta-lactamase-related" evidence="6">
    <location>
        <begin position="592"/>
        <end position="973"/>
    </location>
</feature>
<evidence type="ECO:0000256" key="4">
    <source>
        <dbReference type="ARBA" id="ARBA00022801"/>
    </source>
</evidence>
<dbReference type="Gene3D" id="3.20.20.300">
    <property type="entry name" value="Glycoside hydrolase, family 3, N-terminal domain"/>
    <property type="match status" value="1"/>
</dbReference>
<evidence type="ECO:0000256" key="2">
    <source>
        <dbReference type="ARBA" id="ARBA00005336"/>
    </source>
</evidence>
<dbReference type="Proteomes" id="UP000284243">
    <property type="component" value="Unassembled WGS sequence"/>
</dbReference>
<dbReference type="InterPro" id="IPR036881">
    <property type="entry name" value="Glyco_hydro_3_C_sf"/>
</dbReference>
<accession>A0A412TWA0</accession>
<evidence type="ECO:0000259" key="7">
    <source>
        <dbReference type="Pfam" id="PF00933"/>
    </source>
</evidence>
<dbReference type="Pfam" id="PF00144">
    <property type="entry name" value="Beta-lactamase"/>
    <property type="match status" value="1"/>
</dbReference>
<protein>
    <recommendedName>
        <fullName evidence="3">beta-N-acetylhexosaminidase</fullName>
        <ecNumber evidence="3">3.2.1.52</ecNumber>
    </recommendedName>
</protein>
<dbReference type="GO" id="GO:0004563">
    <property type="term" value="F:beta-N-acetylhexosaminidase activity"/>
    <property type="evidence" value="ECO:0007669"/>
    <property type="project" value="UniProtKB-EC"/>
</dbReference>
<comment type="similarity">
    <text evidence="2">Belongs to the glycosyl hydrolase 3 family.</text>
</comment>
<evidence type="ECO:0000259" key="6">
    <source>
        <dbReference type="Pfam" id="PF00144"/>
    </source>
</evidence>
<reference evidence="8 9" key="1">
    <citation type="submission" date="2018-08" db="EMBL/GenBank/DDBJ databases">
        <title>A genome reference for cultivated species of the human gut microbiota.</title>
        <authorList>
            <person name="Zou Y."/>
            <person name="Xue W."/>
            <person name="Luo G."/>
        </authorList>
    </citation>
    <scope>NUCLEOTIDE SEQUENCE [LARGE SCALE GENOMIC DNA]</scope>
    <source>
        <strain evidence="8 9">AF16-14</strain>
    </source>
</reference>
<dbReference type="InterPro" id="IPR001764">
    <property type="entry name" value="Glyco_hydro_3_N"/>
</dbReference>
<dbReference type="InterPro" id="IPR001466">
    <property type="entry name" value="Beta-lactam-related"/>
</dbReference>
<organism evidence="8 9">
    <name type="scientific">Odoribacter splanchnicus</name>
    <dbReference type="NCBI Taxonomy" id="28118"/>
    <lineage>
        <taxon>Bacteria</taxon>
        <taxon>Pseudomonadati</taxon>
        <taxon>Bacteroidota</taxon>
        <taxon>Bacteroidia</taxon>
        <taxon>Bacteroidales</taxon>
        <taxon>Odoribacteraceae</taxon>
        <taxon>Odoribacter</taxon>
    </lineage>
</organism>
<evidence type="ECO:0000313" key="9">
    <source>
        <dbReference type="Proteomes" id="UP000284243"/>
    </source>
</evidence>